<evidence type="ECO:0000313" key="1">
    <source>
        <dbReference type="EMBL" id="KAK3753375.1"/>
    </source>
</evidence>
<reference evidence="1" key="1">
    <citation type="journal article" date="2023" name="G3 (Bethesda)">
        <title>A reference genome for the long-term kleptoplast-retaining sea slug Elysia crispata morphotype clarki.</title>
        <authorList>
            <person name="Eastman K.E."/>
            <person name="Pendleton A.L."/>
            <person name="Shaikh M.A."/>
            <person name="Suttiyut T."/>
            <person name="Ogas R."/>
            <person name="Tomko P."/>
            <person name="Gavelis G."/>
            <person name="Widhalm J.R."/>
            <person name="Wisecaver J.H."/>
        </authorList>
    </citation>
    <scope>NUCLEOTIDE SEQUENCE</scope>
    <source>
        <strain evidence="1">ECLA1</strain>
    </source>
</reference>
<dbReference type="EMBL" id="JAWDGP010005713">
    <property type="protein sequence ID" value="KAK3753375.1"/>
    <property type="molecule type" value="Genomic_DNA"/>
</dbReference>
<gene>
    <name evidence="1" type="ORF">RRG08_005963</name>
</gene>
<keyword evidence="2" id="KW-1185">Reference proteome</keyword>
<protein>
    <submittedName>
        <fullName evidence="1">Uncharacterized protein</fullName>
    </submittedName>
</protein>
<evidence type="ECO:0000313" key="2">
    <source>
        <dbReference type="Proteomes" id="UP001283361"/>
    </source>
</evidence>
<comment type="caution">
    <text evidence="1">The sequence shown here is derived from an EMBL/GenBank/DDBJ whole genome shotgun (WGS) entry which is preliminary data.</text>
</comment>
<dbReference type="AlphaFoldDB" id="A0AAE1D2V7"/>
<organism evidence="1 2">
    <name type="scientific">Elysia crispata</name>
    <name type="common">lettuce slug</name>
    <dbReference type="NCBI Taxonomy" id="231223"/>
    <lineage>
        <taxon>Eukaryota</taxon>
        <taxon>Metazoa</taxon>
        <taxon>Spiralia</taxon>
        <taxon>Lophotrochozoa</taxon>
        <taxon>Mollusca</taxon>
        <taxon>Gastropoda</taxon>
        <taxon>Heterobranchia</taxon>
        <taxon>Euthyneura</taxon>
        <taxon>Panpulmonata</taxon>
        <taxon>Sacoglossa</taxon>
        <taxon>Placobranchoidea</taxon>
        <taxon>Plakobranchidae</taxon>
        <taxon>Elysia</taxon>
    </lineage>
</organism>
<dbReference type="Proteomes" id="UP001283361">
    <property type="component" value="Unassembled WGS sequence"/>
</dbReference>
<sequence length="73" mass="8167">MSNSDLQPKSLYFQPIVGCYSKPSQRKECACGLVRTPGWNARAESRSSKRGRVSSVGFTEERMFTSELEALGY</sequence>
<proteinExistence type="predicted"/>
<name>A0AAE1D2V7_9GAST</name>
<accession>A0AAE1D2V7</accession>